<accession>A0A6B1F8Q7</accession>
<dbReference type="AlphaFoldDB" id="A0A6B1F8Q7"/>
<proteinExistence type="predicted"/>
<sequence>MDLAVTPTGACGTCRALKGNQALITQPESKEIVKIHSSGSPIEPFVQIFPELAQVFRATCGQICKMKTRSITGFYKLKKVGAPQPTP</sequence>
<reference evidence="1" key="1">
    <citation type="submission" date="2019-09" db="EMBL/GenBank/DDBJ databases">
        <title>Characterisation of the sponge microbiome using genome-centric metagenomics.</title>
        <authorList>
            <person name="Engelberts J.P."/>
            <person name="Robbins S.J."/>
            <person name="De Goeij J.M."/>
            <person name="Aranda M."/>
            <person name="Bell S.C."/>
            <person name="Webster N.S."/>
        </authorList>
    </citation>
    <scope>NUCLEOTIDE SEQUENCE</scope>
    <source>
        <strain evidence="1">SB0676_bin_10</strain>
    </source>
</reference>
<name>A0A6B1F8Q7_9SYNE</name>
<dbReference type="EMBL" id="VYDO01000294">
    <property type="protein sequence ID" value="MYG39159.1"/>
    <property type="molecule type" value="Genomic_DNA"/>
</dbReference>
<gene>
    <name evidence="1" type="ORF">F4162_09480</name>
</gene>
<organism evidence="1">
    <name type="scientific">Synechococcus sp. SB0676_bin_10</name>
    <dbReference type="NCBI Taxonomy" id="2604869"/>
    <lineage>
        <taxon>Bacteria</taxon>
        <taxon>Bacillati</taxon>
        <taxon>Cyanobacteriota</taxon>
        <taxon>Cyanophyceae</taxon>
        <taxon>Synechococcales</taxon>
        <taxon>Synechococcaceae</taxon>
        <taxon>Synechococcus</taxon>
    </lineage>
</organism>
<evidence type="ECO:0000313" key="1">
    <source>
        <dbReference type="EMBL" id="MYG39159.1"/>
    </source>
</evidence>
<protein>
    <submittedName>
        <fullName evidence="1">Uncharacterized protein</fullName>
    </submittedName>
</protein>
<comment type="caution">
    <text evidence="1">The sequence shown here is derived from an EMBL/GenBank/DDBJ whole genome shotgun (WGS) entry which is preliminary data.</text>
</comment>